<comment type="caution">
    <text evidence="2">The sequence shown here is derived from an EMBL/GenBank/DDBJ whole genome shotgun (WGS) entry which is preliminary data.</text>
</comment>
<proteinExistence type="predicted"/>
<evidence type="ECO:0000256" key="1">
    <source>
        <dbReference type="SAM" id="MobiDB-lite"/>
    </source>
</evidence>
<feature type="region of interest" description="Disordered" evidence="1">
    <location>
        <begin position="106"/>
        <end position="140"/>
    </location>
</feature>
<evidence type="ECO:0000313" key="3">
    <source>
        <dbReference type="Proteomes" id="UP001218218"/>
    </source>
</evidence>
<evidence type="ECO:0000313" key="2">
    <source>
        <dbReference type="EMBL" id="KAJ7306253.1"/>
    </source>
</evidence>
<dbReference type="Proteomes" id="UP001218218">
    <property type="component" value="Unassembled WGS sequence"/>
</dbReference>
<keyword evidence="3" id="KW-1185">Reference proteome</keyword>
<gene>
    <name evidence="2" type="ORF">DFH08DRAFT_902072</name>
</gene>
<protein>
    <submittedName>
        <fullName evidence="2">Uncharacterized protein</fullName>
    </submittedName>
</protein>
<reference evidence="2" key="1">
    <citation type="submission" date="2023-03" db="EMBL/GenBank/DDBJ databases">
        <title>Massive genome expansion in bonnet fungi (Mycena s.s.) driven by repeated elements and novel gene families across ecological guilds.</title>
        <authorList>
            <consortium name="Lawrence Berkeley National Laboratory"/>
            <person name="Harder C.B."/>
            <person name="Miyauchi S."/>
            <person name="Viragh M."/>
            <person name="Kuo A."/>
            <person name="Thoen E."/>
            <person name="Andreopoulos B."/>
            <person name="Lu D."/>
            <person name="Skrede I."/>
            <person name="Drula E."/>
            <person name="Henrissat B."/>
            <person name="Morin E."/>
            <person name="Kohler A."/>
            <person name="Barry K."/>
            <person name="LaButti K."/>
            <person name="Morin E."/>
            <person name="Salamov A."/>
            <person name="Lipzen A."/>
            <person name="Mereny Z."/>
            <person name="Hegedus B."/>
            <person name="Baldrian P."/>
            <person name="Stursova M."/>
            <person name="Weitz H."/>
            <person name="Taylor A."/>
            <person name="Grigoriev I.V."/>
            <person name="Nagy L.G."/>
            <person name="Martin F."/>
            <person name="Kauserud H."/>
        </authorList>
    </citation>
    <scope>NUCLEOTIDE SEQUENCE</scope>
    <source>
        <strain evidence="2">CBHHK002</strain>
    </source>
</reference>
<feature type="region of interest" description="Disordered" evidence="1">
    <location>
        <begin position="31"/>
        <end position="50"/>
    </location>
</feature>
<sequence length="154" mass="16184">MAALHDASPLAPSASVNTCGFFDNHHARPTQCSQCTRRSSPRGKGRRDVHAPEYTKYGMYICSSVPPVAFPSPLPLLTPPFLPPLHRAGADVVLTGSTQHTIAAVPAPPAMPRAAITQDGGRAGRGGGPSSDADDARRDQDIRVLKGSAVRILV</sequence>
<accession>A0AAD6Z3F9</accession>
<dbReference type="AlphaFoldDB" id="A0AAD6Z3F9"/>
<organism evidence="2 3">
    <name type="scientific">Mycena albidolilacea</name>
    <dbReference type="NCBI Taxonomy" id="1033008"/>
    <lineage>
        <taxon>Eukaryota</taxon>
        <taxon>Fungi</taxon>
        <taxon>Dikarya</taxon>
        <taxon>Basidiomycota</taxon>
        <taxon>Agaricomycotina</taxon>
        <taxon>Agaricomycetes</taxon>
        <taxon>Agaricomycetidae</taxon>
        <taxon>Agaricales</taxon>
        <taxon>Marasmiineae</taxon>
        <taxon>Mycenaceae</taxon>
        <taxon>Mycena</taxon>
    </lineage>
</organism>
<dbReference type="EMBL" id="JARIHO010000093">
    <property type="protein sequence ID" value="KAJ7306253.1"/>
    <property type="molecule type" value="Genomic_DNA"/>
</dbReference>
<name>A0AAD6Z3F9_9AGAR</name>